<evidence type="ECO:0000259" key="1">
    <source>
        <dbReference type="Pfam" id="PF10686"/>
    </source>
</evidence>
<dbReference type="STRING" id="48936.NJ75_00075"/>
<dbReference type="Pfam" id="PF10686">
    <property type="entry name" value="YAcAr"/>
    <property type="match status" value="1"/>
</dbReference>
<dbReference type="PATRIC" id="fig|48936.3.peg.304"/>
<accession>A0A0B9AK08</accession>
<dbReference type="EMBL" id="JRVC01000001">
    <property type="protein sequence ID" value="KHS49594.1"/>
    <property type="molecule type" value="Genomic_DNA"/>
</dbReference>
<dbReference type="RefSeq" id="WP_039330724.1">
    <property type="nucleotide sequence ID" value="NZ_JRVC01000001.1"/>
</dbReference>
<evidence type="ECO:0000313" key="2">
    <source>
        <dbReference type="EMBL" id="KHS49372.1"/>
    </source>
</evidence>
<name>A0A0B9AK08_9SPHN</name>
<comment type="caution">
    <text evidence="3">The sequence shown here is derived from an EMBL/GenBank/DDBJ whole genome shotgun (WGS) entry which is preliminary data.</text>
</comment>
<dbReference type="Proteomes" id="UP000031338">
    <property type="component" value="Unassembled WGS sequence"/>
</dbReference>
<feature type="domain" description="YspA cpYpsA-related SLOG" evidence="1">
    <location>
        <begin position="205"/>
        <end position="269"/>
    </location>
</feature>
<keyword evidence="4" id="KW-1185">Reference proteome</keyword>
<evidence type="ECO:0000313" key="4">
    <source>
        <dbReference type="Proteomes" id="UP000031338"/>
    </source>
</evidence>
<organism evidence="3 4">
    <name type="scientific">Novosphingobium subterraneum</name>
    <dbReference type="NCBI Taxonomy" id="48936"/>
    <lineage>
        <taxon>Bacteria</taxon>
        <taxon>Pseudomonadati</taxon>
        <taxon>Pseudomonadota</taxon>
        <taxon>Alphaproteobacteria</taxon>
        <taxon>Sphingomonadales</taxon>
        <taxon>Sphingomonadaceae</taxon>
        <taxon>Novosphingobium</taxon>
    </lineage>
</organism>
<dbReference type="InterPro" id="IPR019627">
    <property type="entry name" value="YAcAr"/>
</dbReference>
<proteinExistence type="predicted"/>
<protein>
    <recommendedName>
        <fullName evidence="1">YspA cpYpsA-related SLOG domain-containing protein</fullName>
    </recommendedName>
</protein>
<dbReference type="EMBL" id="JRVC01000001">
    <property type="protein sequence ID" value="KHS49372.1"/>
    <property type="molecule type" value="Genomic_DNA"/>
</dbReference>
<sequence>MQKFNSFADLANARIELADSRDGIVESYDGAFVEHSDLAKLSIIDEPIAAEMPDPDMARRAVEMAIGTIFDVLKDTRMEEFAQQLAWGMVNSFHMTARLAEGREDDAAKKLGEVARHFDPSEIYAVELEETQALCQTLQGCREALEAMRDHAADVYRVETGRVFTATRGSQVSKNGVTASQVQAQDYLAARARDRRAQFQPDGPLVIVSGGQQDWHDFEMIWEILDDIKARIPTMVLGTTGMRKGVDAMANAWAQRNGVQTILFMPDRRHGNRAPFLRNENIVKLGPVEAIIGEGSGIQSNLAQRLRQAGVPLHIRRISDQRKPGSRSLA</sequence>
<dbReference type="AlphaFoldDB" id="A0A0B9AK08"/>
<reference evidence="3 4" key="1">
    <citation type="submission" date="2014-10" db="EMBL/GenBank/DDBJ databases">
        <title>Draft genome sequence of Novosphingobium subterraneum DSM 12447.</title>
        <authorList>
            <person name="Gan H.M."/>
            <person name="Gan H.Y."/>
            <person name="Savka M.A."/>
        </authorList>
    </citation>
    <scope>NUCLEOTIDE SEQUENCE [LARGE SCALE GENOMIC DNA]</scope>
    <source>
        <strain evidence="3 4">DSM 12447</strain>
    </source>
</reference>
<evidence type="ECO:0000313" key="3">
    <source>
        <dbReference type="EMBL" id="KHS49594.1"/>
    </source>
</evidence>
<gene>
    <name evidence="2" type="ORF">NJ75_00075</name>
    <name evidence="3" type="ORF">NJ75_00297</name>
</gene>